<feature type="domain" description="EngB-type G" evidence="7">
    <location>
        <begin position="138"/>
        <end position="312"/>
    </location>
</feature>
<evidence type="ECO:0000256" key="3">
    <source>
        <dbReference type="ARBA" id="ARBA00022723"/>
    </source>
</evidence>
<evidence type="ECO:0000259" key="7">
    <source>
        <dbReference type="PROSITE" id="PS51706"/>
    </source>
</evidence>
<keyword evidence="5" id="KW-0460">Magnesium</keyword>
<keyword evidence="4" id="KW-0547">Nucleotide-binding</keyword>
<dbReference type="AlphaFoldDB" id="A0A015JC42"/>
<dbReference type="STRING" id="1432141.A0A015JC42"/>
<evidence type="ECO:0000256" key="6">
    <source>
        <dbReference type="ARBA" id="ARBA00023134"/>
    </source>
</evidence>
<dbReference type="PANTHER" id="PTHR47560:SF1">
    <property type="entry name" value="EXPRESSED PROTEIN"/>
    <property type="match status" value="1"/>
</dbReference>
<dbReference type="EMBL" id="JEMT01029290">
    <property type="protein sequence ID" value="EXX52484.1"/>
    <property type="molecule type" value="Genomic_DNA"/>
</dbReference>
<gene>
    <name evidence="8" type="ORF">RirG_252620</name>
</gene>
<proteinExistence type="inferred from homology"/>
<keyword evidence="6" id="KW-0342">GTP-binding</keyword>
<dbReference type="Proteomes" id="UP000022910">
    <property type="component" value="Unassembled WGS sequence"/>
</dbReference>
<protein>
    <recommendedName>
        <fullName evidence="7">EngB-type G domain-containing protein</fullName>
    </recommendedName>
</protein>
<dbReference type="InterPro" id="IPR030393">
    <property type="entry name" value="G_ENGB_dom"/>
</dbReference>
<keyword evidence="9" id="KW-1185">Reference proteome</keyword>
<evidence type="ECO:0000256" key="4">
    <source>
        <dbReference type="ARBA" id="ARBA00022741"/>
    </source>
</evidence>
<dbReference type="CDD" id="cd01876">
    <property type="entry name" value="YihA_EngB"/>
    <property type="match status" value="1"/>
</dbReference>
<dbReference type="GO" id="GO:0005525">
    <property type="term" value="F:GTP binding"/>
    <property type="evidence" value="ECO:0007669"/>
    <property type="project" value="UniProtKB-KW"/>
</dbReference>
<dbReference type="HAMAP" id="MF_00321">
    <property type="entry name" value="GTPase_EngB"/>
    <property type="match status" value="1"/>
</dbReference>
<dbReference type="NCBIfam" id="TIGR00231">
    <property type="entry name" value="small_GTP"/>
    <property type="match status" value="1"/>
</dbReference>
<dbReference type="NCBIfam" id="TIGR03598">
    <property type="entry name" value="GTPase_YsxC"/>
    <property type="match status" value="1"/>
</dbReference>
<dbReference type="OMA" id="MLFLMGH"/>
<reference evidence="8 9" key="1">
    <citation type="submission" date="2014-02" db="EMBL/GenBank/DDBJ databases">
        <title>Single nucleus genome sequencing reveals high similarity among nuclei of an endomycorrhizal fungus.</title>
        <authorList>
            <person name="Lin K."/>
            <person name="Geurts R."/>
            <person name="Zhang Z."/>
            <person name="Limpens E."/>
            <person name="Saunders D.G."/>
            <person name="Mu D."/>
            <person name="Pang E."/>
            <person name="Cao H."/>
            <person name="Cha H."/>
            <person name="Lin T."/>
            <person name="Zhou Q."/>
            <person name="Shang Y."/>
            <person name="Li Y."/>
            <person name="Ivanov S."/>
            <person name="Sharma T."/>
            <person name="Velzen R.V."/>
            <person name="Ruijter N.D."/>
            <person name="Aanen D.K."/>
            <person name="Win J."/>
            <person name="Kamoun S."/>
            <person name="Bisseling T."/>
            <person name="Huang S."/>
        </authorList>
    </citation>
    <scope>NUCLEOTIDE SEQUENCE [LARGE SCALE GENOMIC DNA]</scope>
    <source>
        <strain evidence="9">DAOM197198w</strain>
    </source>
</reference>
<evidence type="ECO:0000256" key="5">
    <source>
        <dbReference type="ARBA" id="ARBA00022842"/>
    </source>
</evidence>
<dbReference type="GO" id="GO:0046872">
    <property type="term" value="F:metal ion binding"/>
    <property type="evidence" value="ECO:0007669"/>
    <property type="project" value="UniProtKB-KW"/>
</dbReference>
<comment type="caution">
    <text evidence="8">The sequence shown here is derived from an EMBL/GenBank/DDBJ whole genome shotgun (WGS) entry which is preliminary data.</text>
</comment>
<dbReference type="PANTHER" id="PTHR47560">
    <property type="entry name" value="EXPRESSED PROTEIN"/>
    <property type="match status" value="1"/>
</dbReference>
<dbReference type="InterPro" id="IPR005225">
    <property type="entry name" value="Small_GTP-bd"/>
</dbReference>
<comment type="similarity">
    <text evidence="2">Belongs to the TRAFAC class TrmE-Era-EngA-EngB-Septin-like GTPase superfamily. EngB GTPase family.</text>
</comment>
<evidence type="ECO:0000313" key="8">
    <source>
        <dbReference type="EMBL" id="EXX52484.1"/>
    </source>
</evidence>
<sequence>MFRPLCPLKILIKTHQINNFMISNRFPSLKVIKVAEPRRISTISNKAFVKSNRHEISNRKKFRQINPPPSILREIEALGLGKPRRTKTSRFATKVAIVGRKKLENKLGNLKVEQEKLELPHLSFFAGAKIPSSFPPERVSEVAFVGRSNVGKSSLINALADTTVVRTSDKPGLTRQINFYAAGKIFNMVDMPGYGFAYVKEEEKTQWRELMETYISTRKTLRKIFVIVDARHGIKLADVEFLEVLDKKGVEIQIVLTKCDMVIPPDLARRYVVVKEKLQHYKNVADDPLMVSARKKTGILKLRKEVLRTVDALEKARQAIQKKSVLIENDIIKGRLNENCVTKKR</sequence>
<dbReference type="HOGENOM" id="CLU_804472_0_0_1"/>
<accession>A0A015JC42</accession>
<dbReference type="Pfam" id="PF01926">
    <property type="entry name" value="MMR_HSR1"/>
    <property type="match status" value="1"/>
</dbReference>
<keyword evidence="3" id="KW-0479">Metal-binding</keyword>
<evidence type="ECO:0000256" key="2">
    <source>
        <dbReference type="ARBA" id="ARBA00009638"/>
    </source>
</evidence>
<comment type="cofactor">
    <cofactor evidence="1">
        <name>Mg(2+)</name>
        <dbReference type="ChEBI" id="CHEBI:18420"/>
    </cofactor>
</comment>
<evidence type="ECO:0000256" key="1">
    <source>
        <dbReference type="ARBA" id="ARBA00001946"/>
    </source>
</evidence>
<organism evidence="8 9">
    <name type="scientific">Rhizophagus irregularis (strain DAOM 197198w)</name>
    <name type="common">Glomus intraradices</name>
    <dbReference type="NCBI Taxonomy" id="1432141"/>
    <lineage>
        <taxon>Eukaryota</taxon>
        <taxon>Fungi</taxon>
        <taxon>Fungi incertae sedis</taxon>
        <taxon>Mucoromycota</taxon>
        <taxon>Glomeromycotina</taxon>
        <taxon>Glomeromycetes</taxon>
        <taxon>Glomerales</taxon>
        <taxon>Glomeraceae</taxon>
        <taxon>Rhizophagus</taxon>
    </lineage>
</organism>
<dbReference type="PROSITE" id="PS51706">
    <property type="entry name" value="G_ENGB"/>
    <property type="match status" value="1"/>
</dbReference>
<dbReference type="OrthoDB" id="391988at2759"/>
<name>A0A015JC42_RHIIW</name>
<evidence type="ECO:0000313" key="9">
    <source>
        <dbReference type="Proteomes" id="UP000022910"/>
    </source>
</evidence>
<dbReference type="InterPro" id="IPR006073">
    <property type="entry name" value="GTP-bd"/>
</dbReference>
<dbReference type="Gene3D" id="3.40.50.300">
    <property type="entry name" value="P-loop containing nucleotide triphosphate hydrolases"/>
    <property type="match status" value="1"/>
</dbReference>
<dbReference type="SUPFAM" id="SSF52540">
    <property type="entry name" value="P-loop containing nucleoside triphosphate hydrolases"/>
    <property type="match status" value="1"/>
</dbReference>
<dbReference type="InterPro" id="IPR019987">
    <property type="entry name" value="GTP-bd_ribosome_bio_YsxC"/>
</dbReference>
<dbReference type="InterPro" id="IPR027417">
    <property type="entry name" value="P-loop_NTPase"/>
</dbReference>